<dbReference type="GO" id="GO:0016671">
    <property type="term" value="F:oxidoreductase activity, acting on a sulfur group of donors, disulfide as acceptor"/>
    <property type="evidence" value="ECO:0007669"/>
    <property type="project" value="InterPro"/>
</dbReference>
<keyword evidence="4" id="KW-0732">Signal</keyword>
<keyword evidence="5" id="KW-0325">Glycoprotein</keyword>
<organism evidence="6 7">
    <name type="scientific">Elliptochloris bilobata</name>
    <dbReference type="NCBI Taxonomy" id="381761"/>
    <lineage>
        <taxon>Eukaryota</taxon>
        <taxon>Viridiplantae</taxon>
        <taxon>Chlorophyta</taxon>
        <taxon>core chlorophytes</taxon>
        <taxon>Trebouxiophyceae</taxon>
        <taxon>Trebouxiophyceae incertae sedis</taxon>
        <taxon>Elliptochloris clade</taxon>
        <taxon>Elliptochloris</taxon>
    </lineage>
</organism>
<name>A0AAW1S008_9CHLO</name>
<evidence type="ECO:0000256" key="3">
    <source>
        <dbReference type="ARBA" id="ARBA00022525"/>
    </source>
</evidence>
<accession>A0AAW1S008</accession>
<proteinExistence type="inferred from homology"/>
<dbReference type="EMBL" id="JALJOU010000016">
    <property type="protein sequence ID" value="KAK9839438.1"/>
    <property type="molecule type" value="Genomic_DNA"/>
</dbReference>
<evidence type="ECO:0000256" key="2">
    <source>
        <dbReference type="ARBA" id="ARBA00005679"/>
    </source>
</evidence>
<evidence type="ECO:0000313" key="7">
    <source>
        <dbReference type="Proteomes" id="UP001445335"/>
    </source>
</evidence>
<comment type="similarity">
    <text evidence="2">Belongs to the GILT family.</text>
</comment>
<evidence type="ECO:0000256" key="5">
    <source>
        <dbReference type="ARBA" id="ARBA00023180"/>
    </source>
</evidence>
<dbReference type="AlphaFoldDB" id="A0AAW1S008"/>
<dbReference type="InterPro" id="IPR036249">
    <property type="entry name" value="Thioredoxin-like_sf"/>
</dbReference>
<evidence type="ECO:0000256" key="1">
    <source>
        <dbReference type="ARBA" id="ARBA00004613"/>
    </source>
</evidence>
<evidence type="ECO:0000256" key="4">
    <source>
        <dbReference type="ARBA" id="ARBA00022729"/>
    </source>
</evidence>
<dbReference type="InterPro" id="IPR004911">
    <property type="entry name" value="Interferon-induced_GILT"/>
</dbReference>
<evidence type="ECO:0000313" key="6">
    <source>
        <dbReference type="EMBL" id="KAK9839438.1"/>
    </source>
</evidence>
<dbReference type="PANTHER" id="PTHR13234:SF8">
    <property type="entry name" value="GAMMA-INTERFERON-INDUCIBLE LYSOSOMAL THIOL REDUCTASE"/>
    <property type="match status" value="1"/>
</dbReference>
<keyword evidence="7" id="KW-1185">Reference proteome</keyword>
<dbReference type="GO" id="GO:0005576">
    <property type="term" value="C:extracellular region"/>
    <property type="evidence" value="ECO:0007669"/>
    <property type="project" value="UniProtKB-SubCell"/>
</dbReference>
<comment type="caution">
    <text evidence="6">The sequence shown here is derived from an EMBL/GenBank/DDBJ whole genome shotgun (WGS) entry which is preliminary data.</text>
</comment>
<dbReference type="SUPFAM" id="SSF52833">
    <property type="entry name" value="Thioredoxin-like"/>
    <property type="match status" value="1"/>
</dbReference>
<gene>
    <name evidence="6" type="ORF">WJX81_001985</name>
</gene>
<dbReference type="PANTHER" id="PTHR13234">
    <property type="entry name" value="GAMMA-INTERFERON INDUCIBLE LYSOSOMAL THIOL REDUCTASE GILT"/>
    <property type="match status" value="1"/>
</dbReference>
<evidence type="ECO:0008006" key="8">
    <source>
        <dbReference type="Google" id="ProtNLM"/>
    </source>
</evidence>
<dbReference type="Pfam" id="PF03227">
    <property type="entry name" value="GILT"/>
    <property type="match status" value="1"/>
</dbReference>
<keyword evidence="3" id="KW-0964">Secreted</keyword>
<dbReference type="Proteomes" id="UP001445335">
    <property type="component" value="Unassembled WGS sequence"/>
</dbReference>
<sequence length="166" mass="17903">MLLAIAGVTAKVKVDFYGEALCPYCAKFLTETAAPLFAEGFAPYMDFRYVAYGNAKNTSDGLECQHGPEECLENRALLCAIGDATNQTDWFPFALCLSENHTPEAIGLCTHAAKLDGEAIHKCMNGDLGSELVRSAAKETAGLDPPHTYVPWIVVNGVAIEVLVYI</sequence>
<comment type="subcellular location">
    <subcellularLocation>
        <location evidence="1">Secreted</location>
    </subcellularLocation>
</comment>
<reference evidence="6 7" key="1">
    <citation type="journal article" date="2024" name="Nat. Commun.">
        <title>Phylogenomics reveals the evolutionary origins of lichenization in chlorophyte algae.</title>
        <authorList>
            <person name="Puginier C."/>
            <person name="Libourel C."/>
            <person name="Otte J."/>
            <person name="Skaloud P."/>
            <person name="Haon M."/>
            <person name="Grisel S."/>
            <person name="Petersen M."/>
            <person name="Berrin J.G."/>
            <person name="Delaux P.M."/>
            <person name="Dal Grande F."/>
            <person name="Keller J."/>
        </authorList>
    </citation>
    <scope>NUCLEOTIDE SEQUENCE [LARGE SCALE GENOMIC DNA]</scope>
    <source>
        <strain evidence="6 7">SAG 245.80</strain>
    </source>
</reference>
<protein>
    <recommendedName>
        <fullName evidence="8">Gamma-interferon-inducible lysosomal thiol reductase</fullName>
    </recommendedName>
</protein>
<dbReference type="Gene3D" id="3.40.30.10">
    <property type="entry name" value="Glutaredoxin"/>
    <property type="match status" value="1"/>
</dbReference>